<sequence>MAYKEKGTKRRLRSSYITSVISISLVLFMLGLMGLLILNAKQISNYVKENIGVSVILKDNIKEVEIRRLQKILDASDYVKATEYVDKETAAKEFEKELGEDFISFLGYNPLRASIDVKLYAQYANPDSIAVIEKNLLKQSQVQEVDYQKSLVHLVNKNVKRISLIILAFSILLFTISFTLINNTIRLSIYSQRFIINTMQLVGATRGFIRRPFMAKTLMQGIIGALIANVMLSGVIYLSQRELSQVINFSNVEMIGVLFLLILLIGLFITWISTLFAVNKYLRLESRSLY</sequence>
<evidence type="ECO:0000256" key="10">
    <source>
        <dbReference type="PIRNR" id="PIRNR003097"/>
    </source>
</evidence>
<dbReference type="InterPro" id="IPR003838">
    <property type="entry name" value="ABC3_permease_C"/>
</dbReference>
<evidence type="ECO:0000313" key="14">
    <source>
        <dbReference type="EMBL" id="BAX80012.1"/>
    </source>
</evidence>
<feature type="transmembrane region" description="Helical" evidence="11">
    <location>
        <begin position="254"/>
        <end position="278"/>
    </location>
</feature>
<keyword evidence="9 10" id="KW-0131">Cell cycle</keyword>
<dbReference type="InterPro" id="IPR040690">
    <property type="entry name" value="FtsX_ECD"/>
</dbReference>
<dbReference type="KEGG" id="mbas:ALGA_1637"/>
<keyword evidence="7 11" id="KW-1133">Transmembrane helix</keyword>
<dbReference type="OrthoDB" id="9813411at2"/>
<name>A0A1Y1CJ39_9BACT</name>
<gene>
    <name evidence="14" type="ORF">ALGA_1637</name>
</gene>
<evidence type="ECO:0000259" key="12">
    <source>
        <dbReference type="Pfam" id="PF02687"/>
    </source>
</evidence>
<dbReference type="EMBL" id="AP018042">
    <property type="protein sequence ID" value="BAX80012.1"/>
    <property type="molecule type" value="Genomic_DNA"/>
</dbReference>
<evidence type="ECO:0000256" key="3">
    <source>
        <dbReference type="ARBA" id="ARBA00021907"/>
    </source>
</evidence>
<dbReference type="GO" id="GO:0005886">
    <property type="term" value="C:plasma membrane"/>
    <property type="evidence" value="ECO:0007669"/>
    <property type="project" value="UniProtKB-SubCell"/>
</dbReference>
<keyword evidence="5 10" id="KW-0132">Cell division</keyword>
<dbReference type="Proteomes" id="UP000218267">
    <property type="component" value="Chromosome"/>
</dbReference>
<reference evidence="14 15" key="1">
    <citation type="journal article" date="2018" name="Mar. Genomics">
        <title>Complete genome sequence of Marinifilaceae bacterium strain SPP2, isolated from the Antarctic marine sediment.</title>
        <authorList>
            <person name="Watanabe M."/>
            <person name="Kojima H."/>
            <person name="Fukui M."/>
        </authorList>
    </citation>
    <scope>NUCLEOTIDE SEQUENCE [LARGE SCALE GENOMIC DNA]</scope>
    <source>
        <strain evidence="14 15">SPP2</strain>
    </source>
</reference>
<dbReference type="Pfam" id="PF02687">
    <property type="entry name" value="FtsX"/>
    <property type="match status" value="1"/>
</dbReference>
<feature type="domain" description="FtsX extracellular" evidence="13">
    <location>
        <begin position="53"/>
        <end position="145"/>
    </location>
</feature>
<proteinExistence type="inferred from homology"/>
<comment type="similarity">
    <text evidence="2 10">Belongs to the ABC-4 integral membrane protein family. FtsX subfamily.</text>
</comment>
<evidence type="ECO:0000313" key="15">
    <source>
        <dbReference type="Proteomes" id="UP000218267"/>
    </source>
</evidence>
<evidence type="ECO:0000256" key="9">
    <source>
        <dbReference type="ARBA" id="ARBA00023306"/>
    </source>
</evidence>
<evidence type="ECO:0000256" key="5">
    <source>
        <dbReference type="ARBA" id="ARBA00022618"/>
    </source>
</evidence>
<dbReference type="Pfam" id="PF18075">
    <property type="entry name" value="FtsX_ECD"/>
    <property type="match status" value="1"/>
</dbReference>
<dbReference type="RefSeq" id="WP_096428889.1">
    <property type="nucleotide sequence ID" value="NZ_AP018042.1"/>
</dbReference>
<evidence type="ECO:0000256" key="6">
    <source>
        <dbReference type="ARBA" id="ARBA00022692"/>
    </source>
</evidence>
<evidence type="ECO:0000256" key="4">
    <source>
        <dbReference type="ARBA" id="ARBA00022475"/>
    </source>
</evidence>
<protein>
    <recommendedName>
        <fullName evidence="3 10">Cell division protein FtsX</fullName>
    </recommendedName>
</protein>
<dbReference type="InterPro" id="IPR004513">
    <property type="entry name" value="FtsX"/>
</dbReference>
<dbReference type="Gene3D" id="3.30.70.3040">
    <property type="match status" value="1"/>
</dbReference>
<reference evidence="15" key="2">
    <citation type="journal article" date="2020" name="Antonie Van Leeuwenhoek">
        <title>Labilibaculum antarcticum sp. nov., a novel facultative anaerobic, psychrotorelant bacterium isolated from marine sediment of Antarctica.</title>
        <authorList>
            <person name="Watanabe M."/>
            <person name="Kojima H."/>
            <person name="Fukui M."/>
        </authorList>
    </citation>
    <scope>NUCLEOTIDE SEQUENCE [LARGE SCALE GENOMIC DNA]</scope>
    <source>
        <strain evidence="15">SPP2</strain>
    </source>
</reference>
<accession>A0A1Y1CJ39</accession>
<organism evidence="14 15">
    <name type="scientific">Labilibaculum antarcticum</name>
    <dbReference type="NCBI Taxonomy" id="1717717"/>
    <lineage>
        <taxon>Bacteria</taxon>
        <taxon>Pseudomonadati</taxon>
        <taxon>Bacteroidota</taxon>
        <taxon>Bacteroidia</taxon>
        <taxon>Marinilabiliales</taxon>
        <taxon>Marinifilaceae</taxon>
        <taxon>Labilibaculum</taxon>
    </lineage>
</organism>
<keyword evidence="15" id="KW-1185">Reference proteome</keyword>
<dbReference type="AlphaFoldDB" id="A0A1Y1CJ39"/>
<keyword evidence="4 10" id="KW-1003">Cell membrane</keyword>
<dbReference type="PANTHER" id="PTHR47755:SF1">
    <property type="entry name" value="CELL DIVISION PROTEIN FTSX"/>
    <property type="match status" value="1"/>
</dbReference>
<feature type="domain" description="ABC3 transporter permease C-terminal" evidence="12">
    <location>
        <begin position="168"/>
        <end position="282"/>
    </location>
</feature>
<dbReference type="PIRSF" id="PIRSF003097">
    <property type="entry name" value="FtsX"/>
    <property type="match status" value="1"/>
</dbReference>
<dbReference type="PANTHER" id="PTHR47755">
    <property type="entry name" value="CELL DIVISION PROTEIN FTSX"/>
    <property type="match status" value="1"/>
</dbReference>
<comment type="subcellular location">
    <subcellularLocation>
        <location evidence="1">Cell membrane</location>
        <topology evidence="1">Multi-pass membrane protein</topology>
    </subcellularLocation>
</comment>
<evidence type="ECO:0000256" key="8">
    <source>
        <dbReference type="ARBA" id="ARBA00023136"/>
    </source>
</evidence>
<feature type="transmembrane region" description="Helical" evidence="11">
    <location>
        <begin position="162"/>
        <end position="181"/>
    </location>
</feature>
<evidence type="ECO:0000256" key="1">
    <source>
        <dbReference type="ARBA" id="ARBA00004651"/>
    </source>
</evidence>
<feature type="transmembrane region" description="Helical" evidence="11">
    <location>
        <begin position="221"/>
        <end position="239"/>
    </location>
</feature>
<evidence type="ECO:0000256" key="11">
    <source>
        <dbReference type="SAM" id="Phobius"/>
    </source>
</evidence>
<keyword evidence="8 10" id="KW-0472">Membrane</keyword>
<keyword evidence="6 11" id="KW-0812">Transmembrane</keyword>
<evidence type="ECO:0000256" key="2">
    <source>
        <dbReference type="ARBA" id="ARBA00007379"/>
    </source>
</evidence>
<feature type="transmembrane region" description="Helical" evidence="11">
    <location>
        <begin position="16"/>
        <end position="38"/>
    </location>
</feature>
<evidence type="ECO:0000256" key="7">
    <source>
        <dbReference type="ARBA" id="ARBA00022989"/>
    </source>
</evidence>
<dbReference type="GO" id="GO:0051301">
    <property type="term" value="P:cell division"/>
    <property type="evidence" value="ECO:0007669"/>
    <property type="project" value="UniProtKB-KW"/>
</dbReference>
<evidence type="ECO:0000259" key="13">
    <source>
        <dbReference type="Pfam" id="PF18075"/>
    </source>
</evidence>